<dbReference type="InParanoid" id="A0A067PXW3"/>
<evidence type="ECO:0000313" key="1">
    <source>
        <dbReference type="EMBL" id="KDQ59663.1"/>
    </source>
</evidence>
<dbReference type="Proteomes" id="UP000027265">
    <property type="component" value="Unassembled WGS sequence"/>
</dbReference>
<sequence length="91" mass="9137">MTSAPVVGLEDLPPPVTVSPAAVDAVSQKLGTTSIDASAPAAATHATLSEVTHTADPHSPHVVKIGHEDSHAQIVTPWDVDGSVSAGGKEL</sequence>
<reference evidence="2" key="1">
    <citation type="journal article" date="2014" name="Proc. Natl. Acad. Sci. U.S.A.">
        <title>Extensive sampling of basidiomycete genomes demonstrates inadequacy of the white-rot/brown-rot paradigm for wood decay fungi.</title>
        <authorList>
            <person name="Riley R."/>
            <person name="Salamov A.A."/>
            <person name="Brown D.W."/>
            <person name="Nagy L.G."/>
            <person name="Floudas D."/>
            <person name="Held B.W."/>
            <person name="Levasseur A."/>
            <person name="Lombard V."/>
            <person name="Morin E."/>
            <person name="Otillar R."/>
            <person name="Lindquist E.A."/>
            <person name="Sun H."/>
            <person name="LaButti K.M."/>
            <person name="Schmutz J."/>
            <person name="Jabbour D."/>
            <person name="Luo H."/>
            <person name="Baker S.E."/>
            <person name="Pisabarro A.G."/>
            <person name="Walton J.D."/>
            <person name="Blanchette R.A."/>
            <person name="Henrissat B."/>
            <person name="Martin F."/>
            <person name="Cullen D."/>
            <person name="Hibbett D.S."/>
            <person name="Grigoriev I.V."/>
        </authorList>
    </citation>
    <scope>NUCLEOTIDE SEQUENCE [LARGE SCALE GENOMIC DNA]</scope>
    <source>
        <strain evidence="2">MUCL 33604</strain>
    </source>
</reference>
<evidence type="ECO:0000313" key="2">
    <source>
        <dbReference type="Proteomes" id="UP000027265"/>
    </source>
</evidence>
<dbReference type="EMBL" id="KL197715">
    <property type="protein sequence ID" value="KDQ59663.1"/>
    <property type="molecule type" value="Genomic_DNA"/>
</dbReference>
<protein>
    <submittedName>
        <fullName evidence="1">Uncharacterized protein</fullName>
    </submittedName>
</protein>
<proteinExistence type="predicted"/>
<name>A0A067PXW3_9AGAM</name>
<dbReference type="HOGENOM" id="CLU_2427317_0_0_1"/>
<gene>
    <name evidence="1" type="ORF">JAAARDRAFT_56647</name>
</gene>
<accession>A0A067PXW3</accession>
<organism evidence="1 2">
    <name type="scientific">Jaapia argillacea MUCL 33604</name>
    <dbReference type="NCBI Taxonomy" id="933084"/>
    <lineage>
        <taxon>Eukaryota</taxon>
        <taxon>Fungi</taxon>
        <taxon>Dikarya</taxon>
        <taxon>Basidiomycota</taxon>
        <taxon>Agaricomycotina</taxon>
        <taxon>Agaricomycetes</taxon>
        <taxon>Agaricomycetidae</taxon>
        <taxon>Jaapiales</taxon>
        <taxon>Jaapiaceae</taxon>
        <taxon>Jaapia</taxon>
    </lineage>
</organism>
<keyword evidence="2" id="KW-1185">Reference proteome</keyword>
<dbReference type="AlphaFoldDB" id="A0A067PXW3"/>